<protein>
    <submittedName>
        <fullName evidence="2">Uncharacterized protein</fullName>
    </submittedName>
</protein>
<dbReference type="Proteomes" id="UP000325255">
    <property type="component" value="Unassembled WGS sequence"/>
</dbReference>
<dbReference type="EMBL" id="VWPK01000040">
    <property type="protein sequence ID" value="KAA5610007.1"/>
    <property type="molecule type" value="Genomic_DNA"/>
</dbReference>
<gene>
    <name evidence="2" type="ORF">F1189_21665</name>
</gene>
<dbReference type="AlphaFoldDB" id="A0A5M6IQ25"/>
<keyword evidence="1" id="KW-0812">Transmembrane</keyword>
<keyword evidence="1" id="KW-0472">Membrane</keyword>
<dbReference type="RefSeq" id="WP_150042969.1">
    <property type="nucleotide sequence ID" value="NZ_OW485601.1"/>
</dbReference>
<keyword evidence="1" id="KW-1133">Transmembrane helix</keyword>
<keyword evidence="3" id="KW-1185">Reference proteome</keyword>
<accession>A0A5M6IQ25</accession>
<organism evidence="2 3">
    <name type="scientific">Rhodovastum atsumiense</name>
    <dbReference type="NCBI Taxonomy" id="504468"/>
    <lineage>
        <taxon>Bacteria</taxon>
        <taxon>Pseudomonadati</taxon>
        <taxon>Pseudomonadota</taxon>
        <taxon>Alphaproteobacteria</taxon>
        <taxon>Acetobacterales</taxon>
        <taxon>Acetobacteraceae</taxon>
        <taxon>Rhodovastum</taxon>
    </lineage>
</organism>
<evidence type="ECO:0000313" key="3">
    <source>
        <dbReference type="Proteomes" id="UP000325255"/>
    </source>
</evidence>
<evidence type="ECO:0000313" key="2">
    <source>
        <dbReference type="EMBL" id="KAA5610007.1"/>
    </source>
</evidence>
<proteinExistence type="predicted"/>
<name>A0A5M6IQ25_9PROT</name>
<comment type="caution">
    <text evidence="2">The sequence shown here is derived from an EMBL/GenBank/DDBJ whole genome shotgun (WGS) entry which is preliminary data.</text>
</comment>
<reference evidence="2 3" key="1">
    <citation type="submission" date="2019-09" db="EMBL/GenBank/DDBJ databases">
        <title>Genome sequence of Rhodovastum atsumiense, a diverse member of the Acetobacteraceae family of non-sulfur purple photosynthetic bacteria.</title>
        <authorList>
            <person name="Meyer T."/>
            <person name="Kyndt J."/>
        </authorList>
    </citation>
    <scope>NUCLEOTIDE SEQUENCE [LARGE SCALE GENOMIC DNA]</scope>
    <source>
        <strain evidence="2 3">DSM 21279</strain>
    </source>
</reference>
<feature type="transmembrane region" description="Helical" evidence="1">
    <location>
        <begin position="46"/>
        <end position="71"/>
    </location>
</feature>
<sequence length="93" mass="9126">MIEMAGPLASAGRMTHGTAKAAMTKGAIAKGVVAGAPWLGGKGLCLGLGIGLGVWGPLALVGLGAAAAYTLCKSRHAAKSLENHNEYVPEGAG</sequence>
<evidence type="ECO:0000256" key="1">
    <source>
        <dbReference type="SAM" id="Phobius"/>
    </source>
</evidence>